<proteinExistence type="predicted"/>
<dbReference type="EMBL" id="JANBQB010000106">
    <property type="protein sequence ID" value="KAJ1981944.1"/>
    <property type="molecule type" value="Genomic_DNA"/>
</dbReference>
<evidence type="ECO:0000259" key="9">
    <source>
        <dbReference type="PROSITE" id="PS50222"/>
    </source>
</evidence>
<feature type="transmembrane region" description="Helical" evidence="7">
    <location>
        <begin position="12"/>
        <end position="33"/>
    </location>
</feature>
<evidence type="ECO:0000256" key="3">
    <source>
        <dbReference type="ARBA" id="ARBA00022833"/>
    </source>
</evidence>
<keyword evidence="7" id="KW-1133">Transmembrane helix</keyword>
<dbReference type="GO" id="GO:0005509">
    <property type="term" value="F:calcium ion binding"/>
    <property type="evidence" value="ECO:0007669"/>
    <property type="project" value="InterPro"/>
</dbReference>
<comment type="caution">
    <text evidence="10">The sequence shown here is derived from an EMBL/GenBank/DDBJ whole genome shotgun (WGS) entry which is preliminary data.</text>
</comment>
<dbReference type="CDD" id="cd00051">
    <property type="entry name" value="EFh"/>
    <property type="match status" value="1"/>
</dbReference>
<dbReference type="InterPro" id="IPR002048">
    <property type="entry name" value="EF_hand_dom"/>
</dbReference>
<feature type="region of interest" description="Disordered" evidence="6">
    <location>
        <begin position="42"/>
        <end position="69"/>
    </location>
</feature>
<dbReference type="AlphaFoldDB" id="A0A9W8B939"/>
<keyword evidence="3" id="KW-0862">Zinc</keyword>
<keyword evidence="7" id="KW-0812">Transmembrane</keyword>
<dbReference type="GO" id="GO:0008270">
    <property type="term" value="F:zinc ion binding"/>
    <property type="evidence" value="ECO:0007669"/>
    <property type="project" value="UniProtKB-KW"/>
</dbReference>
<evidence type="ECO:0000259" key="8">
    <source>
        <dbReference type="PROSITE" id="PS50135"/>
    </source>
</evidence>
<dbReference type="Pfam" id="PF00569">
    <property type="entry name" value="ZZ"/>
    <property type="match status" value="1"/>
</dbReference>
<dbReference type="SUPFAM" id="SSF57850">
    <property type="entry name" value="RING/U-box"/>
    <property type="match status" value="1"/>
</dbReference>
<dbReference type="Gene3D" id="1.10.238.10">
    <property type="entry name" value="EF-hand"/>
    <property type="match status" value="1"/>
</dbReference>
<dbReference type="PROSITE" id="PS00018">
    <property type="entry name" value="EF_HAND_1"/>
    <property type="match status" value="2"/>
</dbReference>
<gene>
    <name evidence="10" type="ORF">H4R34_001883</name>
</gene>
<dbReference type="InterPro" id="IPR052260">
    <property type="entry name" value="Autophagy_Rcpt_SigReg"/>
</dbReference>
<protein>
    <recommendedName>
        <fullName evidence="12">EF-hand</fullName>
    </recommendedName>
</protein>
<evidence type="ECO:0000256" key="6">
    <source>
        <dbReference type="SAM" id="MobiDB-lite"/>
    </source>
</evidence>
<evidence type="ECO:0008006" key="12">
    <source>
        <dbReference type="Google" id="ProtNLM"/>
    </source>
</evidence>
<reference evidence="10" key="1">
    <citation type="submission" date="2022-07" db="EMBL/GenBank/DDBJ databases">
        <title>Phylogenomic reconstructions and comparative analyses of Kickxellomycotina fungi.</title>
        <authorList>
            <person name="Reynolds N.K."/>
            <person name="Stajich J.E."/>
            <person name="Barry K."/>
            <person name="Grigoriev I.V."/>
            <person name="Crous P."/>
            <person name="Smith M.E."/>
        </authorList>
    </citation>
    <scope>NUCLEOTIDE SEQUENCE</scope>
    <source>
        <strain evidence="10">RSA 567</strain>
    </source>
</reference>
<accession>A0A9W8B939</accession>
<dbReference type="InterPro" id="IPR018247">
    <property type="entry name" value="EF_Hand_1_Ca_BS"/>
</dbReference>
<evidence type="ECO:0000256" key="5">
    <source>
        <dbReference type="PROSITE-ProRule" id="PRU00228"/>
    </source>
</evidence>
<name>A0A9W8B939_9FUNG</name>
<evidence type="ECO:0000313" key="10">
    <source>
        <dbReference type="EMBL" id="KAJ1981944.1"/>
    </source>
</evidence>
<dbReference type="InterPro" id="IPR000433">
    <property type="entry name" value="Znf_ZZ"/>
</dbReference>
<dbReference type="InterPro" id="IPR043145">
    <property type="entry name" value="Znf_ZZ_sf"/>
</dbReference>
<dbReference type="InterPro" id="IPR011992">
    <property type="entry name" value="EF-hand-dom_pair"/>
</dbReference>
<feature type="domain" description="ZZ-type" evidence="8">
    <location>
        <begin position="118"/>
        <end position="170"/>
    </location>
</feature>
<dbReference type="SMART" id="SM00291">
    <property type="entry name" value="ZnF_ZZ"/>
    <property type="match status" value="1"/>
</dbReference>
<feature type="region of interest" description="Disordered" evidence="6">
    <location>
        <begin position="359"/>
        <end position="399"/>
    </location>
</feature>
<evidence type="ECO:0000256" key="7">
    <source>
        <dbReference type="SAM" id="Phobius"/>
    </source>
</evidence>
<organism evidence="10 11">
    <name type="scientific">Dimargaris verticillata</name>
    <dbReference type="NCBI Taxonomy" id="2761393"/>
    <lineage>
        <taxon>Eukaryota</taxon>
        <taxon>Fungi</taxon>
        <taxon>Fungi incertae sedis</taxon>
        <taxon>Zoopagomycota</taxon>
        <taxon>Kickxellomycotina</taxon>
        <taxon>Dimargaritomycetes</taxon>
        <taxon>Dimargaritales</taxon>
        <taxon>Dimargaritaceae</taxon>
        <taxon>Dimargaris</taxon>
    </lineage>
</organism>
<evidence type="ECO:0000256" key="2">
    <source>
        <dbReference type="ARBA" id="ARBA00022771"/>
    </source>
</evidence>
<keyword evidence="1" id="KW-0479">Metal-binding</keyword>
<evidence type="ECO:0000256" key="4">
    <source>
        <dbReference type="ARBA" id="ARBA00022837"/>
    </source>
</evidence>
<dbReference type="SUPFAM" id="SSF47473">
    <property type="entry name" value="EF-hand"/>
    <property type="match status" value="1"/>
</dbReference>
<dbReference type="PROSITE" id="PS50222">
    <property type="entry name" value="EF_HAND_2"/>
    <property type="match status" value="1"/>
</dbReference>
<feature type="compositionally biased region" description="Basic and acidic residues" evidence="6">
    <location>
        <begin position="359"/>
        <end position="372"/>
    </location>
</feature>
<sequence length="478" mass="54207">MSSPVPIPRSSARWITLSALTVGAVFLCARWFLTRQASRRPGLRRAPHIRRRRPESLGRASASRRRSSTEVVFSATSPQLAPSHMDTVNDWNVSQSHRLMSLLYSIAEDQDRRDGYVHRGITCNNCHTTPIRGIRYRCANCADYDLCENCEVDDTHQKGHVFLKIRIPIPVMCGPRTQLLSSFYPGAFPSARPLPWSRLEEIKAKYDLDPYEVEALYDQFKSLASDHGSVEGIDEDTFYQCLGPCGVDRPLIAQRTFQMYDQDKDGLISFEEMVFSVHLSSNSSLDERIPLVFCGYDLDEDGLVGREELYKVFASFLWVHNTTLRDMIIAAESTVLDARNLQMNQPVSAAFTASIPEHPEHLVRPPRPHESNSVRNASSDEDDSDTGDKTTANNPMASIAAPLATESDRLIASEADPTDLRWPIVEILNQRSVHELVERTFTAIRPENPDYISLEEFRRFSKKDARLINWFEVLCPPF</sequence>
<evidence type="ECO:0000256" key="1">
    <source>
        <dbReference type="ARBA" id="ARBA00022723"/>
    </source>
</evidence>
<dbReference type="Pfam" id="PF13499">
    <property type="entry name" value="EF-hand_7"/>
    <property type="match status" value="1"/>
</dbReference>
<keyword evidence="2 5" id="KW-0863">Zinc-finger</keyword>
<keyword evidence="11" id="KW-1185">Reference proteome</keyword>
<dbReference type="CDD" id="cd02340">
    <property type="entry name" value="ZZ_NBR1_like"/>
    <property type="match status" value="1"/>
</dbReference>
<dbReference type="SMART" id="SM00054">
    <property type="entry name" value="EFh"/>
    <property type="match status" value="2"/>
</dbReference>
<dbReference type="PANTHER" id="PTHR15090">
    <property type="entry name" value="SEQUESTOSOME 1-RELATED"/>
    <property type="match status" value="1"/>
</dbReference>
<dbReference type="PROSITE" id="PS50135">
    <property type="entry name" value="ZF_ZZ_2"/>
    <property type="match status" value="1"/>
</dbReference>
<feature type="domain" description="EF-hand" evidence="9">
    <location>
        <begin position="248"/>
        <end position="283"/>
    </location>
</feature>
<keyword evidence="4" id="KW-0106">Calcium</keyword>
<dbReference type="Gene3D" id="3.30.60.90">
    <property type="match status" value="1"/>
</dbReference>
<dbReference type="PROSITE" id="PS01357">
    <property type="entry name" value="ZF_ZZ_1"/>
    <property type="match status" value="1"/>
</dbReference>
<dbReference type="OrthoDB" id="2122982at2759"/>
<keyword evidence="7" id="KW-0472">Membrane</keyword>
<evidence type="ECO:0000313" key="11">
    <source>
        <dbReference type="Proteomes" id="UP001151582"/>
    </source>
</evidence>
<dbReference type="PRINTS" id="PR00450">
    <property type="entry name" value="RECOVERIN"/>
</dbReference>
<dbReference type="Proteomes" id="UP001151582">
    <property type="component" value="Unassembled WGS sequence"/>
</dbReference>
<feature type="compositionally biased region" description="Basic residues" evidence="6">
    <location>
        <begin position="42"/>
        <end position="53"/>
    </location>
</feature>